<evidence type="ECO:0000313" key="4">
    <source>
        <dbReference type="EMBL" id="GAQ89819.1"/>
    </source>
</evidence>
<feature type="coiled-coil region" evidence="2">
    <location>
        <begin position="316"/>
        <end position="350"/>
    </location>
</feature>
<dbReference type="GO" id="GO:0060285">
    <property type="term" value="P:cilium-dependent cell motility"/>
    <property type="evidence" value="ECO:0000318"/>
    <property type="project" value="GO_Central"/>
</dbReference>
<dbReference type="GO" id="GO:0003341">
    <property type="term" value="P:cilium movement"/>
    <property type="evidence" value="ECO:0000318"/>
    <property type="project" value="GO_Central"/>
</dbReference>
<evidence type="ECO:0000256" key="2">
    <source>
        <dbReference type="SAM" id="Coils"/>
    </source>
</evidence>
<feature type="coiled-coil region" evidence="2">
    <location>
        <begin position="379"/>
        <end position="537"/>
    </location>
</feature>
<dbReference type="OMA" id="NSKNCDE"/>
<evidence type="ECO:0000256" key="3">
    <source>
        <dbReference type="SAM" id="MobiDB-lite"/>
    </source>
</evidence>
<dbReference type="Pfam" id="PF24161">
    <property type="entry name" value="CCDC39"/>
    <property type="match status" value="1"/>
</dbReference>
<evidence type="ECO:0000313" key="5">
    <source>
        <dbReference type="Proteomes" id="UP000054558"/>
    </source>
</evidence>
<dbReference type="STRING" id="105231.A0A1Y1IK71"/>
<feature type="region of interest" description="Disordered" evidence="3">
    <location>
        <begin position="269"/>
        <end position="290"/>
    </location>
</feature>
<feature type="coiled-coil region" evidence="2">
    <location>
        <begin position="675"/>
        <end position="716"/>
    </location>
</feature>
<protein>
    <submittedName>
        <fullName evidence="4">Growth-arrest-specific protein</fullName>
    </submittedName>
</protein>
<dbReference type="Proteomes" id="UP000054558">
    <property type="component" value="Unassembled WGS sequence"/>
</dbReference>
<reference evidence="4 5" key="1">
    <citation type="journal article" date="2014" name="Nat. Commun.">
        <title>Klebsormidium flaccidum genome reveals primary factors for plant terrestrial adaptation.</title>
        <authorList>
            <person name="Hori K."/>
            <person name="Maruyama F."/>
            <person name="Fujisawa T."/>
            <person name="Togashi T."/>
            <person name="Yamamoto N."/>
            <person name="Seo M."/>
            <person name="Sato S."/>
            <person name="Yamada T."/>
            <person name="Mori H."/>
            <person name="Tajima N."/>
            <person name="Moriyama T."/>
            <person name="Ikeuchi M."/>
            <person name="Watanabe M."/>
            <person name="Wada H."/>
            <person name="Kobayashi K."/>
            <person name="Saito M."/>
            <person name="Masuda T."/>
            <person name="Sasaki-Sekimoto Y."/>
            <person name="Mashiguchi K."/>
            <person name="Awai K."/>
            <person name="Shimojima M."/>
            <person name="Masuda S."/>
            <person name="Iwai M."/>
            <person name="Nobusawa T."/>
            <person name="Narise T."/>
            <person name="Kondo S."/>
            <person name="Saito H."/>
            <person name="Sato R."/>
            <person name="Murakawa M."/>
            <person name="Ihara Y."/>
            <person name="Oshima-Yamada Y."/>
            <person name="Ohtaka K."/>
            <person name="Satoh M."/>
            <person name="Sonobe K."/>
            <person name="Ishii M."/>
            <person name="Ohtani R."/>
            <person name="Kanamori-Sato M."/>
            <person name="Honoki R."/>
            <person name="Miyazaki D."/>
            <person name="Mochizuki H."/>
            <person name="Umetsu J."/>
            <person name="Higashi K."/>
            <person name="Shibata D."/>
            <person name="Kamiya Y."/>
            <person name="Sato N."/>
            <person name="Nakamura Y."/>
            <person name="Tabata S."/>
            <person name="Ida S."/>
            <person name="Kurokawa K."/>
            <person name="Ohta H."/>
        </authorList>
    </citation>
    <scope>NUCLEOTIDE SEQUENCE [LARGE SCALE GENOMIC DNA]</scope>
    <source>
        <strain evidence="4 5">NIES-2285</strain>
    </source>
</reference>
<feature type="region of interest" description="Disordered" evidence="3">
    <location>
        <begin position="799"/>
        <end position="831"/>
    </location>
</feature>
<proteinExistence type="predicted"/>
<dbReference type="EMBL" id="DF237515">
    <property type="protein sequence ID" value="GAQ89819.1"/>
    <property type="molecule type" value="Genomic_DNA"/>
</dbReference>
<keyword evidence="1 2" id="KW-0175">Coiled coil</keyword>
<accession>A0A1Y1IK71</accession>
<dbReference type="AlphaFoldDB" id="A0A1Y1IK71"/>
<gene>
    <name evidence="4" type="ORF">KFL_005660030</name>
</gene>
<feature type="compositionally biased region" description="Basic and acidic residues" evidence="3">
    <location>
        <begin position="799"/>
        <end position="824"/>
    </location>
</feature>
<feature type="region of interest" description="Disordered" evidence="3">
    <location>
        <begin position="880"/>
        <end position="942"/>
    </location>
</feature>
<keyword evidence="5" id="KW-1185">Reference proteome</keyword>
<sequence length="942" mass="105915">MEASDGRDMAASTAGRGEEDDGLPPSFLPAFANEENRALDRYVRQKERELHVCEAALEEHRDRIKVMQEHLRNVQEELVFTQQRVEAKKKEAETEKHLKQLNKRETGRLMSDIATLEKEAAELQDKLAALQNTIFRGNEKLDHFRQLMNWNQEELEQWAIASKQKEEDNTVLAKYAKQDNARIRDLSLKAEKMAKDVHAKRVELDTEVTETQAAQIQLDKTAEDFKMLHTERQDLVRQWEEATETMKRRDESIQAASTVFAENRARVRDKKQTLDEQAKRLEGEKGKNKELDGRLSAVERGAARLRSGLDEDGRRCAAVEEQADLARAGLERVQEDLAKQRNANTATQEELGSKRGRLEGVGRKLSGVKRKVDEEFGHLDTLEKRMAELAALAAAEEGRLKAVTKEVEELKEQQLRASKELHGARTAEKELGGEIGGARVQARNMGAKVRQLDGELAKLQETLYTADFNIQAMERKVARASGERSDSEKRELTRKIEELQATLDGKNSEHSMLLAQVKRAEEDLTAARRRHGEASKEAAALQTKIAELVLESDTAAREVKKVCREKEERLVAHDVLRLQLKRLQDILSLRADEVLSLENRRVQLQLAMEERRLEVEAQRDLLRAELKAVTEDTHKTVLEKKEKSIKVAKLAARYEVLVGRVKKEEGEERSQAYYVIKAAQEREQLQREGDQLDAQIRQAEKEVHALEATLGKLAEKNGQFRASFRSAESEAMAAEKDAARAALDRAYDKLKLKRSQEQLLAAEVEQHEQRHANLAAEQAHAAAGLEEMRRRAAVAQKELAEQAERSKRAQKRGEKLRREHREKAGVAAGQGLSQAEREIKLQEVRESNREVLQELKQLCGENPSVAAFVEATLGEARLRLPTGATPAGSRGSSRAGSLAGSLASSRSSLASRNSNTSLGSARSSTSKSASVKNVKLDIPAQR</sequence>
<dbReference type="GO" id="GO:0005930">
    <property type="term" value="C:axoneme"/>
    <property type="evidence" value="ECO:0000318"/>
    <property type="project" value="GO_Central"/>
</dbReference>
<feature type="coiled-coil region" evidence="2">
    <location>
        <begin position="43"/>
        <end position="140"/>
    </location>
</feature>
<dbReference type="PANTHER" id="PTHR18962">
    <property type="entry name" value="COILED-COIL DOMAIN-CONTAINING PROTEIN 39"/>
    <property type="match status" value="1"/>
</dbReference>
<evidence type="ECO:0000256" key="1">
    <source>
        <dbReference type="ARBA" id="ARBA00023054"/>
    </source>
</evidence>
<dbReference type="InterPro" id="IPR033290">
    <property type="entry name" value="CCDC39"/>
</dbReference>
<name>A0A1Y1IK71_KLENI</name>
<feature type="compositionally biased region" description="Low complexity" evidence="3">
    <location>
        <begin position="888"/>
        <end position="933"/>
    </location>
</feature>
<feature type="region of interest" description="Disordered" evidence="3">
    <location>
        <begin position="1"/>
        <end position="29"/>
    </location>
</feature>
<dbReference type="OrthoDB" id="10259720at2759"/>
<dbReference type="GO" id="GO:0036159">
    <property type="term" value="P:inner dynein arm assembly"/>
    <property type="evidence" value="ECO:0000318"/>
    <property type="project" value="GO_Central"/>
</dbReference>
<dbReference type="PANTHER" id="PTHR18962:SF0">
    <property type="entry name" value="COILED-COIL DOMAIN-CONTAINING PROTEIN 39"/>
    <property type="match status" value="1"/>
</dbReference>
<organism evidence="4 5">
    <name type="scientific">Klebsormidium nitens</name>
    <name type="common">Green alga</name>
    <name type="synonym">Ulothrix nitens</name>
    <dbReference type="NCBI Taxonomy" id="105231"/>
    <lineage>
        <taxon>Eukaryota</taxon>
        <taxon>Viridiplantae</taxon>
        <taxon>Streptophyta</taxon>
        <taxon>Klebsormidiophyceae</taxon>
        <taxon>Klebsormidiales</taxon>
        <taxon>Klebsormidiaceae</taxon>
        <taxon>Klebsormidium</taxon>
    </lineage>
</organism>